<name>A0A1M5MUC7_9BRAD</name>
<sequence length="72" mass="8188">MEDSLIEIILTVCAIANPNNCEEKALQFAWDGSINQCMIAAQPYIAQWIGQHPAWVARKWTCDYPGSRKHQI</sequence>
<dbReference type="EMBL" id="LT670818">
    <property type="protein sequence ID" value="SHG80908.1"/>
    <property type="molecule type" value="Genomic_DNA"/>
</dbReference>
<proteinExistence type="predicted"/>
<accession>A0A1M5MUC7</accession>
<gene>
    <name evidence="1" type="ORF">SAMN05444169_4246</name>
</gene>
<reference evidence="1 2" key="1">
    <citation type="submission" date="2016-11" db="EMBL/GenBank/DDBJ databases">
        <authorList>
            <person name="Jaros S."/>
            <person name="Januszkiewicz K."/>
            <person name="Wedrychowicz H."/>
        </authorList>
    </citation>
    <scope>NUCLEOTIDE SEQUENCE [LARGE SCALE GENOMIC DNA]</scope>
    <source>
        <strain evidence="1 2">GAS242</strain>
    </source>
</reference>
<dbReference type="Proteomes" id="UP000190675">
    <property type="component" value="Chromosome I"/>
</dbReference>
<evidence type="ECO:0000313" key="1">
    <source>
        <dbReference type="EMBL" id="SHG80908.1"/>
    </source>
</evidence>
<organism evidence="1 2">
    <name type="scientific">Bradyrhizobium erythrophlei</name>
    <dbReference type="NCBI Taxonomy" id="1437360"/>
    <lineage>
        <taxon>Bacteria</taxon>
        <taxon>Pseudomonadati</taxon>
        <taxon>Pseudomonadota</taxon>
        <taxon>Alphaproteobacteria</taxon>
        <taxon>Hyphomicrobiales</taxon>
        <taxon>Nitrobacteraceae</taxon>
        <taxon>Bradyrhizobium</taxon>
    </lineage>
</organism>
<dbReference type="AlphaFoldDB" id="A0A1M5MUC7"/>
<protein>
    <submittedName>
        <fullName evidence="1">Uncharacterized protein</fullName>
    </submittedName>
</protein>
<evidence type="ECO:0000313" key="2">
    <source>
        <dbReference type="Proteomes" id="UP000190675"/>
    </source>
</evidence>
<dbReference type="OrthoDB" id="7363897at2"/>